<feature type="compositionally biased region" description="Low complexity" evidence="1">
    <location>
        <begin position="161"/>
        <end position="170"/>
    </location>
</feature>
<dbReference type="AlphaFoldDB" id="A0A6J4SU37"/>
<evidence type="ECO:0000313" key="2">
    <source>
        <dbReference type="EMBL" id="CAA9505397.1"/>
    </source>
</evidence>
<name>A0A6J4SU37_9ACTN</name>
<feature type="compositionally biased region" description="Basic and acidic residues" evidence="1">
    <location>
        <begin position="119"/>
        <end position="138"/>
    </location>
</feature>
<accession>A0A6J4SU37</accession>
<feature type="non-terminal residue" evidence="2">
    <location>
        <position position="170"/>
    </location>
</feature>
<feature type="region of interest" description="Disordered" evidence="1">
    <location>
        <begin position="1"/>
        <end position="170"/>
    </location>
</feature>
<feature type="compositionally biased region" description="Basic residues" evidence="1">
    <location>
        <begin position="139"/>
        <end position="160"/>
    </location>
</feature>
<feature type="compositionally biased region" description="Basic residues" evidence="1">
    <location>
        <begin position="65"/>
        <end position="80"/>
    </location>
</feature>
<feature type="compositionally biased region" description="Low complexity" evidence="1">
    <location>
        <begin position="97"/>
        <end position="108"/>
    </location>
</feature>
<reference evidence="2" key="1">
    <citation type="submission" date="2020-02" db="EMBL/GenBank/DDBJ databases">
        <authorList>
            <person name="Meier V. D."/>
        </authorList>
    </citation>
    <scope>NUCLEOTIDE SEQUENCE</scope>
    <source>
        <strain evidence="2">AVDCRST_MAG67</strain>
    </source>
</reference>
<gene>
    <name evidence="2" type="ORF">AVDCRST_MAG67-2380</name>
</gene>
<dbReference type="EMBL" id="CADCVQ010000094">
    <property type="protein sequence ID" value="CAA9505397.1"/>
    <property type="molecule type" value="Genomic_DNA"/>
</dbReference>
<feature type="compositionally biased region" description="Basic and acidic residues" evidence="1">
    <location>
        <begin position="81"/>
        <end position="93"/>
    </location>
</feature>
<feature type="compositionally biased region" description="Basic and acidic residues" evidence="1">
    <location>
        <begin position="14"/>
        <end position="46"/>
    </location>
</feature>
<protein>
    <submittedName>
        <fullName evidence="2">FxsA protein</fullName>
    </submittedName>
</protein>
<feature type="non-terminal residue" evidence="2">
    <location>
        <position position="1"/>
    </location>
</feature>
<organism evidence="2">
    <name type="scientific">uncultured Solirubrobacteraceae bacterium</name>
    <dbReference type="NCBI Taxonomy" id="1162706"/>
    <lineage>
        <taxon>Bacteria</taxon>
        <taxon>Bacillati</taxon>
        <taxon>Actinomycetota</taxon>
        <taxon>Thermoleophilia</taxon>
        <taxon>Solirubrobacterales</taxon>
        <taxon>Solirubrobacteraceae</taxon>
        <taxon>environmental samples</taxon>
    </lineage>
</organism>
<evidence type="ECO:0000256" key="1">
    <source>
        <dbReference type="SAM" id="MobiDB-lite"/>
    </source>
</evidence>
<proteinExistence type="predicted"/>
<sequence>GPGPRAPLHRRPDRRALRAHPDRAGDRDPADDRAADPRLRPRRDAHALAGSRRLDALAPCARGGARSRPRGDRRRTRDLRRRAAADARLPERHPRAHPAATADAGGRAARPRGALRRAPGRERHVRRAEPDGPHVHVRDRPRRAPVALLRRRRRRRHRAGRSGAAARAAM</sequence>